<gene>
    <name evidence="2" type="ORF">IU514_12570</name>
</gene>
<name>A0ABS0B789_9GAMM</name>
<accession>A0ABS0B789</accession>
<protein>
    <submittedName>
        <fullName evidence="2">CopL family metal-binding regulatory protein</fullName>
    </submittedName>
</protein>
<dbReference type="InterPro" id="IPR048034">
    <property type="entry name" value="CopL-like"/>
</dbReference>
<dbReference type="NCBIfam" id="NF033807">
    <property type="entry name" value="CopL_fam"/>
    <property type="match status" value="1"/>
</dbReference>
<keyword evidence="3" id="KW-1185">Reference proteome</keyword>
<proteinExistence type="predicted"/>
<organism evidence="2 3">
    <name type="scientific">Lysobacter niastensis</name>
    <dbReference type="NCBI Taxonomy" id="380629"/>
    <lineage>
        <taxon>Bacteria</taxon>
        <taxon>Pseudomonadati</taxon>
        <taxon>Pseudomonadota</taxon>
        <taxon>Gammaproteobacteria</taxon>
        <taxon>Lysobacterales</taxon>
        <taxon>Lysobacteraceae</taxon>
        <taxon>Lysobacter</taxon>
    </lineage>
</organism>
<comment type="caution">
    <text evidence="2">The sequence shown here is derived from an EMBL/GenBank/DDBJ whole genome shotgun (WGS) entry which is preliminary data.</text>
</comment>
<sequence>MPSLPLLLRCLLIVALCFDTGVSQWTASAMAMTEIQQAANPLRSATASVQDDEDCESPDLQVEGSAAHHDCTCDAGSTCCACAFPAATITHAIAFAARHELSDQPAPRSVLPSPLRDSARVFRPPIG</sequence>
<dbReference type="RefSeq" id="WP_194931442.1">
    <property type="nucleotide sequence ID" value="NZ_JADLZT010000006.1"/>
</dbReference>
<feature type="signal peptide" evidence="1">
    <location>
        <begin position="1"/>
        <end position="25"/>
    </location>
</feature>
<evidence type="ECO:0000256" key="1">
    <source>
        <dbReference type="SAM" id="SignalP"/>
    </source>
</evidence>
<evidence type="ECO:0000313" key="3">
    <source>
        <dbReference type="Proteomes" id="UP001429984"/>
    </source>
</evidence>
<feature type="chain" id="PRO_5047092426" evidence="1">
    <location>
        <begin position="26"/>
        <end position="127"/>
    </location>
</feature>
<dbReference type="Proteomes" id="UP001429984">
    <property type="component" value="Unassembled WGS sequence"/>
</dbReference>
<evidence type="ECO:0000313" key="2">
    <source>
        <dbReference type="EMBL" id="MBF6024860.1"/>
    </source>
</evidence>
<dbReference type="EMBL" id="JADLZT010000006">
    <property type="protein sequence ID" value="MBF6024860.1"/>
    <property type="molecule type" value="Genomic_DNA"/>
</dbReference>
<reference evidence="2 3" key="1">
    <citation type="submission" date="2020-11" db="EMBL/GenBank/DDBJ databases">
        <title>Draft Genome Sequence and Secondary Metabolite Biosynthetic Potential of the Lysobacter niastensis Type strain DSM 18481.</title>
        <authorList>
            <person name="Turrini P."/>
            <person name="Artuso I."/>
            <person name="Tescari M."/>
            <person name="Lugli G.A."/>
            <person name="Frangipani E."/>
            <person name="Ventura M."/>
            <person name="Visca P."/>
        </authorList>
    </citation>
    <scope>NUCLEOTIDE SEQUENCE [LARGE SCALE GENOMIC DNA]</scope>
    <source>
        <strain evidence="2 3">DSM 18481</strain>
    </source>
</reference>
<keyword evidence="1" id="KW-0732">Signal</keyword>